<dbReference type="AlphaFoldDB" id="A0A0N4W5L1"/>
<protein>
    <submittedName>
        <fullName evidence="3">Protein kinase domain-containing protein</fullName>
    </submittedName>
</protein>
<sequence length="191" mass="21967">MIASSLASYLNCSDGESSLNKTFASGWSKVVELLSESTVIKRPNLEGRTYRDCFHANFGKNDWEIRCNLEMLKSFASEIKALLKLQNASSVITMMSYCIPRNPLDNIQQLNIVTERGTPLDVLHLVQLSPQQRHNLVDIIREFFITYPMLRLHDFRRQQIVLVYGQPKIVDFDGAYFSDENLDHEQCMFAV</sequence>
<keyword evidence="2" id="KW-1185">Reference proteome</keyword>
<dbReference type="STRING" id="6290.A0A0N4W5L1"/>
<dbReference type="WBParaSite" id="HPLM_0000526501-mRNA-1">
    <property type="protein sequence ID" value="HPLM_0000526501-mRNA-1"/>
    <property type="gene ID" value="HPLM_0000526501"/>
</dbReference>
<dbReference type="PANTHER" id="PTHR46448">
    <property type="entry name" value="PROTEIN KINASE DOMAIN-CONTAINING PROTEIN"/>
    <property type="match status" value="1"/>
</dbReference>
<accession>A0A0N4W5L1</accession>
<dbReference type="OMA" id="NDWEIRC"/>
<organism evidence="3">
    <name type="scientific">Haemonchus placei</name>
    <name type="common">Barber's pole worm</name>
    <dbReference type="NCBI Taxonomy" id="6290"/>
    <lineage>
        <taxon>Eukaryota</taxon>
        <taxon>Metazoa</taxon>
        <taxon>Ecdysozoa</taxon>
        <taxon>Nematoda</taxon>
        <taxon>Chromadorea</taxon>
        <taxon>Rhabditida</taxon>
        <taxon>Rhabditina</taxon>
        <taxon>Rhabditomorpha</taxon>
        <taxon>Strongyloidea</taxon>
        <taxon>Trichostrongylidae</taxon>
        <taxon>Haemonchus</taxon>
    </lineage>
</organism>
<name>A0A0N4W5L1_HAEPC</name>
<evidence type="ECO:0000313" key="2">
    <source>
        <dbReference type="Proteomes" id="UP000268014"/>
    </source>
</evidence>
<dbReference type="GO" id="GO:0004715">
    <property type="term" value="F:non-membrane spanning protein tyrosine kinase activity"/>
    <property type="evidence" value="ECO:0007669"/>
    <property type="project" value="InterPro"/>
</dbReference>
<gene>
    <name evidence="1" type="ORF">HPLM_LOCUS5257</name>
</gene>
<dbReference type="InterPro" id="IPR042983">
    <property type="entry name" value="PKDCC"/>
</dbReference>
<reference evidence="1 2" key="2">
    <citation type="submission" date="2018-11" db="EMBL/GenBank/DDBJ databases">
        <authorList>
            <consortium name="Pathogen Informatics"/>
        </authorList>
    </citation>
    <scope>NUCLEOTIDE SEQUENCE [LARGE SCALE GENOMIC DNA]</scope>
    <source>
        <strain evidence="1 2">MHpl1</strain>
    </source>
</reference>
<dbReference type="Proteomes" id="UP000268014">
    <property type="component" value="Unassembled WGS sequence"/>
</dbReference>
<dbReference type="OrthoDB" id="4062651at2759"/>
<evidence type="ECO:0000313" key="1">
    <source>
        <dbReference type="EMBL" id="VDO25402.1"/>
    </source>
</evidence>
<proteinExistence type="predicted"/>
<dbReference type="EMBL" id="UZAF01016311">
    <property type="protein sequence ID" value="VDO25402.1"/>
    <property type="molecule type" value="Genomic_DNA"/>
</dbReference>
<reference evidence="3" key="1">
    <citation type="submission" date="2017-02" db="UniProtKB">
        <authorList>
            <consortium name="WormBaseParasite"/>
        </authorList>
    </citation>
    <scope>IDENTIFICATION</scope>
</reference>
<dbReference type="PANTHER" id="PTHR46448:SF1">
    <property type="entry name" value="PROTEIN KINASE DOMAIN-CONTAINING PROTEIN"/>
    <property type="match status" value="1"/>
</dbReference>
<evidence type="ECO:0000313" key="3">
    <source>
        <dbReference type="WBParaSite" id="HPLM_0000526501-mRNA-1"/>
    </source>
</evidence>